<evidence type="ECO:0000256" key="1">
    <source>
        <dbReference type="ARBA" id="ARBA00022980"/>
    </source>
</evidence>
<dbReference type="InterPro" id="IPR034704">
    <property type="entry name" value="Ribosomal_bL28/bL31-like_sf"/>
</dbReference>
<dbReference type="InterPro" id="IPR002150">
    <property type="entry name" value="Ribosomal_bL31"/>
</dbReference>
<dbReference type="GeneID" id="801293"/>
<dbReference type="Pfam" id="PF01197">
    <property type="entry name" value="Ribosomal_L31"/>
    <property type="match status" value="1"/>
</dbReference>
<evidence type="ECO:0000313" key="5">
    <source>
        <dbReference type="EMBL" id="AAG13683.1"/>
    </source>
</evidence>
<organism evidence="5">
    <name type="scientific">Malawimonas jakobiformis</name>
    <name type="common">Flagellated protozoan</name>
    <dbReference type="NCBI Taxonomy" id="136089"/>
    <lineage>
        <taxon>Eukaryota</taxon>
        <taxon>Malawimonadida</taxon>
        <taxon>Malawimonadidae</taxon>
        <taxon>Malawimonas</taxon>
    </lineage>
</organism>
<dbReference type="RefSeq" id="NP_066316.1">
    <property type="nucleotide sequence ID" value="NC_002553.1"/>
</dbReference>
<keyword evidence="1 5" id="KW-0689">Ribosomal protein</keyword>
<proteinExistence type="predicted"/>
<dbReference type="GO" id="GO:1990904">
    <property type="term" value="C:ribonucleoprotein complex"/>
    <property type="evidence" value="ECO:0007669"/>
    <property type="project" value="UniProtKB-KW"/>
</dbReference>
<dbReference type="GO" id="GO:0005840">
    <property type="term" value="C:ribosome"/>
    <property type="evidence" value="ECO:0007669"/>
    <property type="project" value="UniProtKB-KW"/>
</dbReference>
<protein>
    <recommendedName>
        <fullName evidence="3">Large ribosomal subunit protein bL31c</fullName>
    </recommendedName>
    <alternativeName>
        <fullName evidence="4">50S ribosomal protein L31, chloroplastic</fullName>
    </alternativeName>
</protein>
<sequence length="70" mass="8189">MKKGIHPIRNNTIVITTKKNSYQINSIFNVNKLKVTIDPSSHIIYNRLLNINNAKENINLNRLRLFTIKK</sequence>
<evidence type="ECO:0000256" key="3">
    <source>
        <dbReference type="ARBA" id="ARBA00035270"/>
    </source>
</evidence>
<dbReference type="InterPro" id="IPR042105">
    <property type="entry name" value="Ribosomal_bL31_sf"/>
</dbReference>
<gene>
    <name evidence="5" type="primary">rpl31</name>
</gene>
<dbReference type="SUPFAM" id="SSF143800">
    <property type="entry name" value="L28p-like"/>
    <property type="match status" value="1"/>
</dbReference>
<evidence type="ECO:0000256" key="4">
    <source>
        <dbReference type="ARBA" id="ARBA00035529"/>
    </source>
</evidence>
<dbReference type="GO" id="GO:0003735">
    <property type="term" value="F:structural constituent of ribosome"/>
    <property type="evidence" value="ECO:0007669"/>
    <property type="project" value="InterPro"/>
</dbReference>
<dbReference type="EMBL" id="AF295546">
    <property type="protein sequence ID" value="AAG13683.1"/>
    <property type="molecule type" value="Genomic_DNA"/>
</dbReference>
<dbReference type="GO" id="GO:0006412">
    <property type="term" value="P:translation"/>
    <property type="evidence" value="ECO:0007669"/>
    <property type="project" value="InterPro"/>
</dbReference>
<reference evidence="5" key="1">
    <citation type="submission" date="2000-08" db="EMBL/GenBank/DDBJ databases">
        <title>Comparative analysis of mitochondrial genomes of the ancient jakobid protists.</title>
        <authorList>
            <person name="Burger G."/>
            <person name="O'Kelly C.J."/>
            <person name="Gray W.M."/>
        </authorList>
    </citation>
    <scope>NUCLEOTIDE SEQUENCE</scope>
    <source>
        <strain evidence="5">ATCC 50310</strain>
    </source>
</reference>
<keyword evidence="2" id="KW-0687">Ribonucleoprotein</keyword>
<keyword evidence="5" id="KW-0496">Mitochondrion</keyword>
<accession>Q9G890</accession>
<name>Q9G890_MALJA</name>
<geneLocation type="mitochondrion" evidence="5"/>
<dbReference type="AlphaFoldDB" id="Q9G890"/>
<dbReference type="Gene3D" id="4.10.830.30">
    <property type="entry name" value="Ribosomal protein L31"/>
    <property type="match status" value="1"/>
</dbReference>
<evidence type="ECO:0000256" key="2">
    <source>
        <dbReference type="ARBA" id="ARBA00023274"/>
    </source>
</evidence>